<dbReference type="EMBL" id="JAICCE010000016">
    <property type="protein sequence ID" value="KAG9266833.1"/>
    <property type="molecule type" value="Genomic_DNA"/>
</dbReference>
<proteinExistence type="inferred from homology"/>
<sequence length="594" mass="67334">MDYTLQGAAADSKPPALPIKQRRSHSSTSSAPDLQLEGISNLHGSSPLPSPLTDVFAAPADCNAAQCPIHHHFGQSGFHLGRFFSDQTPPPIPKKRLARTYSLPADNLFKPAPPFLSHQLCRNPGQDKKEENLKFQLTFDTPDQHLPGFFSGFCHQEQVYTVIQYRYLQFMRSTVKHLEAQVLLEEEEVERVRTLRPQDFVLCEEVQSEKTEEDIFFMVNAPKVPEGVFSAKINRKDAILTCSMSQPHHINIEETVAHFSPCMDLEKQLSESLTAAEASESSHEGSAESWQEPNTISKRHTVLSFLERGLAVTIVRDFPWGTLEDFIQEGISLQPEEYERRLCLLILQLALGLQHLESHNVKHAELRPQNVMLVWVHAKNKRSMGKAETVGDLKEQKKNTHRINIATDQSEWESTVPDTPQENRGRKRLQILWRKWGAPRVVITPSSGRALSSQEVPTNGLQLGVLLKHCLHEYTDVHKNTPYTSGLLHLINRLTRENPELQMSEIAGVLQALLWGPRAGLFERNQPNTTVLHNWLMVKRSLLVLKLAEKGLFSNQSGLDWENYFCLHYLSFADPETVLKTTAQLGLYNNVRLV</sequence>
<keyword evidence="5" id="KW-0808">Transferase</keyword>
<feature type="domain" description="Protein kinase" evidence="4">
    <location>
        <begin position="218"/>
        <end position="536"/>
    </location>
</feature>
<dbReference type="AlphaFoldDB" id="A0A8T2L5F6"/>
<comment type="caution">
    <text evidence="5">The sequence shown here is derived from an EMBL/GenBank/DDBJ whole genome shotgun (WGS) entry which is preliminary data.</text>
</comment>
<dbReference type="Gene3D" id="1.10.510.10">
    <property type="entry name" value="Transferase(Phosphotransferase) domain 1"/>
    <property type="match status" value="1"/>
</dbReference>
<keyword evidence="5" id="KW-0418">Kinase</keyword>
<dbReference type="InterPro" id="IPR000719">
    <property type="entry name" value="Prot_kinase_dom"/>
</dbReference>
<evidence type="ECO:0000256" key="2">
    <source>
        <dbReference type="SAM" id="Coils"/>
    </source>
</evidence>
<dbReference type="PANTHER" id="PTHR22972:SF5">
    <property type="entry name" value="INACTIVE TYROSINE-PROTEIN KINASE PEAK1"/>
    <property type="match status" value="1"/>
</dbReference>
<dbReference type="InterPro" id="IPR011009">
    <property type="entry name" value="Kinase-like_dom_sf"/>
</dbReference>
<name>A0A8T2L5F6_ASTMX</name>
<dbReference type="OrthoDB" id="9886644at2759"/>
<dbReference type="PROSITE" id="PS50011">
    <property type="entry name" value="PROTEIN_KINASE_DOM"/>
    <property type="match status" value="1"/>
</dbReference>
<accession>A0A8T2L5F6</accession>
<evidence type="ECO:0000256" key="3">
    <source>
        <dbReference type="SAM" id="MobiDB-lite"/>
    </source>
</evidence>
<dbReference type="PANTHER" id="PTHR22972">
    <property type="entry name" value="SERINE/THREONINE PROTEIN KINASE"/>
    <property type="match status" value="1"/>
</dbReference>
<dbReference type="GO" id="GO:0004672">
    <property type="term" value="F:protein kinase activity"/>
    <property type="evidence" value="ECO:0007669"/>
    <property type="project" value="InterPro"/>
</dbReference>
<dbReference type="Proteomes" id="UP000752171">
    <property type="component" value="Unassembled WGS sequence"/>
</dbReference>
<keyword evidence="2" id="KW-0175">Coiled coil</keyword>
<dbReference type="SUPFAM" id="SSF56112">
    <property type="entry name" value="Protein kinase-like (PK-like)"/>
    <property type="match status" value="1"/>
</dbReference>
<feature type="region of interest" description="Disordered" evidence="3">
    <location>
        <begin position="1"/>
        <end position="44"/>
    </location>
</feature>
<gene>
    <name evidence="5" type="primary">PEAK1</name>
    <name evidence="5" type="ORF">AMEX_G19492</name>
</gene>
<evidence type="ECO:0000313" key="5">
    <source>
        <dbReference type="EMBL" id="KAG9266833.1"/>
    </source>
</evidence>
<organism evidence="5 6">
    <name type="scientific">Astyanax mexicanus</name>
    <name type="common">Blind cave fish</name>
    <name type="synonym">Astyanax fasciatus mexicanus</name>
    <dbReference type="NCBI Taxonomy" id="7994"/>
    <lineage>
        <taxon>Eukaryota</taxon>
        <taxon>Metazoa</taxon>
        <taxon>Chordata</taxon>
        <taxon>Craniata</taxon>
        <taxon>Vertebrata</taxon>
        <taxon>Euteleostomi</taxon>
        <taxon>Actinopterygii</taxon>
        <taxon>Neopterygii</taxon>
        <taxon>Teleostei</taxon>
        <taxon>Ostariophysi</taxon>
        <taxon>Characiformes</taxon>
        <taxon>Characoidei</taxon>
        <taxon>Acestrorhamphidae</taxon>
        <taxon>Acestrorhamphinae</taxon>
        <taxon>Astyanax</taxon>
    </lineage>
</organism>
<feature type="coiled-coil region" evidence="2">
    <location>
        <begin position="168"/>
        <end position="195"/>
    </location>
</feature>
<dbReference type="InterPro" id="IPR051511">
    <property type="entry name" value="MitoQC_Scaffold_Kinases"/>
</dbReference>
<comment type="similarity">
    <text evidence="1">Belongs to the protein kinase superfamily.</text>
</comment>
<protein>
    <submittedName>
        <fullName evidence="5">Pseudopodium-enriched atypical kinase 1-like isoform X1</fullName>
    </submittedName>
</protein>
<feature type="region of interest" description="Disordered" evidence="3">
    <location>
        <begin position="273"/>
        <end position="293"/>
    </location>
</feature>
<evidence type="ECO:0000259" key="4">
    <source>
        <dbReference type="PROSITE" id="PS50011"/>
    </source>
</evidence>
<reference evidence="5 6" key="1">
    <citation type="submission" date="2021-07" db="EMBL/GenBank/DDBJ databases">
        <authorList>
            <person name="Imarazene B."/>
            <person name="Zahm M."/>
            <person name="Klopp C."/>
            <person name="Cabau C."/>
            <person name="Beille S."/>
            <person name="Jouanno E."/>
            <person name="Castinel A."/>
            <person name="Lluch J."/>
            <person name="Gil L."/>
            <person name="Kuchtly C."/>
            <person name="Lopez Roques C."/>
            <person name="Donnadieu C."/>
            <person name="Parrinello H."/>
            <person name="Journot L."/>
            <person name="Du K."/>
            <person name="Schartl M."/>
            <person name="Retaux S."/>
            <person name="Guiguen Y."/>
        </authorList>
    </citation>
    <scope>NUCLEOTIDE SEQUENCE [LARGE SCALE GENOMIC DNA]</scope>
    <source>
        <strain evidence="5">Pach_M1</strain>
        <tissue evidence="5">Testis</tissue>
    </source>
</reference>
<dbReference type="GO" id="GO:0005524">
    <property type="term" value="F:ATP binding"/>
    <property type="evidence" value="ECO:0007669"/>
    <property type="project" value="InterPro"/>
</dbReference>
<evidence type="ECO:0000313" key="6">
    <source>
        <dbReference type="Proteomes" id="UP000752171"/>
    </source>
</evidence>
<evidence type="ECO:0000256" key="1">
    <source>
        <dbReference type="ARBA" id="ARBA00038349"/>
    </source>
</evidence>